<keyword evidence="2 3" id="KW-0371">Homeobox</keyword>
<name>A0A813YZK6_9BILA</name>
<dbReference type="EMBL" id="CAJNOO010000289">
    <property type="protein sequence ID" value="CAF0891492.1"/>
    <property type="molecule type" value="Genomic_DNA"/>
</dbReference>
<dbReference type="EMBL" id="CAJOAX010000707">
    <property type="protein sequence ID" value="CAF3638425.1"/>
    <property type="molecule type" value="Genomic_DNA"/>
</dbReference>
<dbReference type="PANTHER" id="PTHR24323">
    <property type="entry name" value="CEH-10 HOMEODOMAIN-CONTAINING HOMOLOG"/>
    <property type="match status" value="1"/>
</dbReference>
<evidence type="ECO:0000259" key="4">
    <source>
        <dbReference type="PROSITE" id="PS50071"/>
    </source>
</evidence>
<evidence type="ECO:0000313" key="7">
    <source>
        <dbReference type="Proteomes" id="UP000663882"/>
    </source>
</evidence>
<dbReference type="OrthoDB" id="6159439at2759"/>
<dbReference type="CDD" id="cd00086">
    <property type="entry name" value="homeodomain"/>
    <property type="match status" value="1"/>
</dbReference>
<evidence type="ECO:0000313" key="5">
    <source>
        <dbReference type="EMBL" id="CAF0891492.1"/>
    </source>
</evidence>
<evidence type="ECO:0000313" key="6">
    <source>
        <dbReference type="EMBL" id="CAF3638425.1"/>
    </source>
</evidence>
<comment type="subcellular location">
    <subcellularLocation>
        <location evidence="1 2 3">Nucleus</location>
    </subcellularLocation>
</comment>
<evidence type="ECO:0000256" key="3">
    <source>
        <dbReference type="RuleBase" id="RU000682"/>
    </source>
</evidence>
<keyword evidence="2 3" id="KW-0238">DNA-binding</keyword>
<reference evidence="5" key="1">
    <citation type="submission" date="2021-02" db="EMBL/GenBank/DDBJ databases">
        <authorList>
            <person name="Nowell W R."/>
        </authorList>
    </citation>
    <scope>NUCLEOTIDE SEQUENCE</scope>
</reference>
<dbReference type="InterPro" id="IPR001356">
    <property type="entry name" value="HD"/>
</dbReference>
<dbReference type="Proteomes" id="UP000663823">
    <property type="component" value="Unassembled WGS sequence"/>
</dbReference>
<dbReference type="AlphaFoldDB" id="A0A813YZK6"/>
<sequence>MSPPSMSCTYPHFYTSPISYCTYCSSPPLFSQQQMSTSPAQTFHYSQAFSSFSSSNNQAQSQPITSKTTRLQYSTKDRYILNELFKRTPYPNAIQRDLIARQLDIASEHIRIWFQNRRRLQTLRDSGERLATANELTALQLGKTIVDSSELKTLLNEIAKFKNASPRVRLNESS</sequence>
<evidence type="ECO:0000256" key="2">
    <source>
        <dbReference type="PROSITE-ProRule" id="PRU00108"/>
    </source>
</evidence>
<dbReference type="SMART" id="SM00389">
    <property type="entry name" value="HOX"/>
    <property type="match status" value="1"/>
</dbReference>
<dbReference type="PROSITE" id="PS50071">
    <property type="entry name" value="HOMEOBOX_2"/>
    <property type="match status" value="1"/>
</dbReference>
<gene>
    <name evidence="6" type="ORF">OTI717_LOCUS8692</name>
    <name evidence="5" type="ORF">RFH988_LOCUS8505</name>
</gene>
<dbReference type="InterPro" id="IPR009057">
    <property type="entry name" value="Homeodomain-like_sf"/>
</dbReference>
<dbReference type="GO" id="GO:0000976">
    <property type="term" value="F:transcription cis-regulatory region binding"/>
    <property type="evidence" value="ECO:0007669"/>
    <property type="project" value="TreeGrafter"/>
</dbReference>
<comment type="caution">
    <text evidence="5">The sequence shown here is derived from an EMBL/GenBank/DDBJ whole genome shotgun (WGS) entry which is preliminary data.</text>
</comment>
<dbReference type="InterPro" id="IPR051775">
    <property type="entry name" value="Homeobox_domain"/>
</dbReference>
<proteinExistence type="predicted"/>
<dbReference type="Proteomes" id="UP000663882">
    <property type="component" value="Unassembled WGS sequence"/>
</dbReference>
<dbReference type="GO" id="GO:0006355">
    <property type="term" value="P:regulation of DNA-templated transcription"/>
    <property type="evidence" value="ECO:0007669"/>
    <property type="project" value="TreeGrafter"/>
</dbReference>
<accession>A0A813YZK6</accession>
<organism evidence="5 7">
    <name type="scientific">Rotaria sordida</name>
    <dbReference type="NCBI Taxonomy" id="392033"/>
    <lineage>
        <taxon>Eukaryota</taxon>
        <taxon>Metazoa</taxon>
        <taxon>Spiralia</taxon>
        <taxon>Gnathifera</taxon>
        <taxon>Rotifera</taxon>
        <taxon>Eurotatoria</taxon>
        <taxon>Bdelloidea</taxon>
        <taxon>Philodinida</taxon>
        <taxon>Philodinidae</taxon>
        <taxon>Rotaria</taxon>
    </lineage>
</organism>
<dbReference type="GO" id="GO:0005634">
    <property type="term" value="C:nucleus"/>
    <property type="evidence" value="ECO:0007669"/>
    <property type="project" value="UniProtKB-SubCell"/>
</dbReference>
<dbReference type="PANTHER" id="PTHR24323:SF7">
    <property type="entry name" value="HOMEOBOX DOMAIN-CONTAINING PROTEIN"/>
    <property type="match status" value="1"/>
</dbReference>
<dbReference type="Pfam" id="PF00046">
    <property type="entry name" value="Homeodomain"/>
    <property type="match status" value="1"/>
</dbReference>
<dbReference type="SUPFAM" id="SSF46689">
    <property type="entry name" value="Homeodomain-like"/>
    <property type="match status" value="1"/>
</dbReference>
<evidence type="ECO:0000256" key="1">
    <source>
        <dbReference type="ARBA" id="ARBA00004123"/>
    </source>
</evidence>
<feature type="DNA-binding region" description="Homeobox" evidence="2">
    <location>
        <begin position="66"/>
        <end position="125"/>
    </location>
</feature>
<keyword evidence="2 3" id="KW-0539">Nucleus</keyword>
<feature type="domain" description="Homeobox" evidence="4">
    <location>
        <begin position="64"/>
        <end position="124"/>
    </location>
</feature>
<protein>
    <recommendedName>
        <fullName evidence="4">Homeobox domain-containing protein</fullName>
    </recommendedName>
</protein>
<dbReference type="Gene3D" id="1.10.10.60">
    <property type="entry name" value="Homeodomain-like"/>
    <property type="match status" value="1"/>
</dbReference>